<protein>
    <submittedName>
        <fullName evidence="3">RHS domain-containing protein</fullName>
    </submittedName>
</protein>
<dbReference type="PROSITE" id="PS50817">
    <property type="entry name" value="INTEIN_N_TER"/>
    <property type="match status" value="1"/>
</dbReference>
<keyword evidence="1" id="KW-0677">Repeat</keyword>
<gene>
    <name evidence="3" type="ORF">KCG35_09875</name>
</gene>
<proteinExistence type="predicted"/>
<dbReference type="SUPFAM" id="SSF51294">
    <property type="entry name" value="Hedgehog/intein (Hint) domain"/>
    <property type="match status" value="1"/>
</dbReference>
<dbReference type="CDD" id="cd00081">
    <property type="entry name" value="Hint"/>
    <property type="match status" value="1"/>
</dbReference>
<dbReference type="InterPro" id="IPR056823">
    <property type="entry name" value="TEN-like_YD-shell"/>
</dbReference>
<dbReference type="RefSeq" id="WP_215819530.1">
    <property type="nucleotide sequence ID" value="NZ_JAGSOY010000018.1"/>
</dbReference>
<dbReference type="InterPro" id="IPR036844">
    <property type="entry name" value="Hint_dom_sf"/>
</dbReference>
<accession>A0ABS5ZBC6</accession>
<dbReference type="Proteomes" id="UP000690515">
    <property type="component" value="Unassembled WGS sequence"/>
</dbReference>
<dbReference type="Pfam" id="PF07591">
    <property type="entry name" value="PT-HINT"/>
    <property type="match status" value="1"/>
</dbReference>
<comment type="caution">
    <text evidence="3">The sequence shown here is derived from an EMBL/GenBank/DDBJ whole genome shotgun (WGS) entry which is preliminary data.</text>
</comment>
<dbReference type="Gene3D" id="2.170.16.10">
    <property type="entry name" value="Hedgehog/Intein (Hint) domain"/>
    <property type="match status" value="1"/>
</dbReference>
<dbReference type="InterPro" id="IPR022385">
    <property type="entry name" value="Rhs_assc_core"/>
</dbReference>
<dbReference type="PANTHER" id="PTHR32305:SF17">
    <property type="entry name" value="TRNA NUCLEASE WAPA"/>
    <property type="match status" value="1"/>
</dbReference>
<evidence type="ECO:0000313" key="4">
    <source>
        <dbReference type="Proteomes" id="UP000690515"/>
    </source>
</evidence>
<name>A0ABS5ZBC6_9GAMM</name>
<dbReference type="PANTHER" id="PTHR32305">
    <property type="match status" value="1"/>
</dbReference>
<keyword evidence="4" id="KW-1185">Reference proteome</keyword>
<dbReference type="InterPro" id="IPR006141">
    <property type="entry name" value="Intein_N"/>
</dbReference>
<sequence length="474" mass="52900">MKTFFQSLSMFNFALKQKQLTYGLIVWLLTLMIMQPVQAAEIITYYHNDLTGTPVAASDESGNLLWREEYTPYGEQLTQDKKSASNRRGFTGHVQDRDLGLVYMQARYYDPVLGRFLAYDPAGVNPESPFTFNRYAYGNNNPYGYADPDGELAFLIPAVIWGVGAAMTAYDTYQTYQNEGAAAAAQSLVIDGAITVVSGGVGKIATKTGRGIFKWIRRSPCGCFAAGTLVKTKEGLKPIEEVKLGDLLAAKNEETGEIAWKPVIKQHIYENRPLNTLVLQTKAQNSVELTVTDDHPFWVKGKGWVKSVNLNVGDEVANYETGWHKVVSWTSLETVGTTYNFDVKDYESYFVSEQLVWVHNGGPCDDVITGAQKRLAAYLKHSGNWSSGSLKGTLDKYAKGIKGELSHDGVKTNYINEKLGIKVMRDNENNYFRIYDMNRKTYLDASGNIPKTGALRGKEAKNFLQEQTHIRNAD</sequence>
<dbReference type="NCBIfam" id="TIGR03696">
    <property type="entry name" value="Rhs_assc_core"/>
    <property type="match status" value="1"/>
</dbReference>
<organism evidence="3 4">
    <name type="scientific">Zooshikella harenae</name>
    <dbReference type="NCBI Taxonomy" id="2827238"/>
    <lineage>
        <taxon>Bacteria</taxon>
        <taxon>Pseudomonadati</taxon>
        <taxon>Pseudomonadota</taxon>
        <taxon>Gammaproteobacteria</taxon>
        <taxon>Oceanospirillales</taxon>
        <taxon>Zooshikellaceae</taxon>
        <taxon>Zooshikella</taxon>
    </lineage>
</organism>
<dbReference type="EMBL" id="JAGSOY010000018">
    <property type="protein sequence ID" value="MBU2711368.1"/>
    <property type="molecule type" value="Genomic_DNA"/>
</dbReference>
<evidence type="ECO:0000313" key="3">
    <source>
        <dbReference type="EMBL" id="MBU2711368.1"/>
    </source>
</evidence>
<dbReference type="Gene3D" id="2.180.10.10">
    <property type="entry name" value="RHS repeat-associated core"/>
    <property type="match status" value="1"/>
</dbReference>
<evidence type="ECO:0000256" key="1">
    <source>
        <dbReference type="ARBA" id="ARBA00022737"/>
    </source>
</evidence>
<reference evidence="3 4" key="1">
    <citation type="submission" date="2021-04" db="EMBL/GenBank/DDBJ databases">
        <authorList>
            <person name="Pira H."/>
            <person name="Risdian C."/>
            <person name="Wink J."/>
        </authorList>
    </citation>
    <scope>NUCLEOTIDE SEQUENCE [LARGE SCALE GENOMIC DNA]</scope>
    <source>
        <strain evidence="3 4">WH53</strain>
    </source>
</reference>
<evidence type="ECO:0000259" key="2">
    <source>
        <dbReference type="SMART" id="SM00306"/>
    </source>
</evidence>
<dbReference type="InterPro" id="IPR050708">
    <property type="entry name" value="T6SS_VgrG/RHS"/>
</dbReference>
<dbReference type="InterPro" id="IPR003587">
    <property type="entry name" value="Hint_dom_N"/>
</dbReference>
<dbReference type="SMART" id="SM00306">
    <property type="entry name" value="HintN"/>
    <property type="match status" value="1"/>
</dbReference>
<dbReference type="Pfam" id="PF25023">
    <property type="entry name" value="TEN_YD-shell"/>
    <property type="match status" value="1"/>
</dbReference>
<feature type="domain" description="Hint" evidence="2">
    <location>
        <begin position="221"/>
        <end position="320"/>
    </location>
</feature>